<name>A0A1V0UF04_STRVN</name>
<dbReference type="EMBL" id="CP020570">
    <property type="protein sequence ID" value="ARF63825.1"/>
    <property type="molecule type" value="Genomic_DNA"/>
</dbReference>
<dbReference type="KEGG" id="svu:B1H20_22385"/>
<proteinExistence type="predicted"/>
<protein>
    <submittedName>
        <fullName evidence="2">Uncharacterized protein</fullName>
    </submittedName>
</protein>
<evidence type="ECO:0000256" key="1">
    <source>
        <dbReference type="SAM" id="MobiDB-lite"/>
    </source>
</evidence>
<feature type="compositionally biased region" description="Polar residues" evidence="1">
    <location>
        <begin position="1"/>
        <end position="13"/>
    </location>
</feature>
<gene>
    <name evidence="2" type="ORF">B1H20_22385</name>
</gene>
<evidence type="ECO:0000313" key="2">
    <source>
        <dbReference type="EMBL" id="ARF63825.1"/>
    </source>
</evidence>
<dbReference type="Proteomes" id="UP000192445">
    <property type="component" value="Chromosome"/>
</dbReference>
<feature type="region of interest" description="Disordered" evidence="1">
    <location>
        <begin position="45"/>
        <end position="72"/>
    </location>
</feature>
<organism evidence="2 3">
    <name type="scientific">Streptomyces violaceoruber</name>
    <dbReference type="NCBI Taxonomy" id="1935"/>
    <lineage>
        <taxon>Bacteria</taxon>
        <taxon>Bacillati</taxon>
        <taxon>Actinomycetota</taxon>
        <taxon>Actinomycetes</taxon>
        <taxon>Kitasatosporales</taxon>
        <taxon>Streptomycetaceae</taxon>
        <taxon>Streptomyces</taxon>
        <taxon>Streptomyces violaceoruber group</taxon>
    </lineage>
</organism>
<sequence>MTDSSVPRPSQGQDDLLGKPPVHPAASEASRLLCAGVRHPALDARARLSAGPGDGISSRSRPGCSGPGSAGR</sequence>
<reference evidence="2 3" key="1">
    <citation type="submission" date="2017-03" db="EMBL/GenBank/DDBJ databases">
        <title>Complete Genome Sequence of a natural compounds producer, Streptomyces violaceus S21.</title>
        <authorList>
            <person name="Zhong C."/>
            <person name="Zhao Z."/>
            <person name="Fu J."/>
            <person name="Zong G."/>
            <person name="Qin R."/>
            <person name="Cao G."/>
        </authorList>
    </citation>
    <scope>NUCLEOTIDE SEQUENCE [LARGE SCALE GENOMIC DNA]</scope>
    <source>
        <strain evidence="2 3">S21</strain>
    </source>
</reference>
<dbReference type="AlphaFoldDB" id="A0A1V0UF04"/>
<evidence type="ECO:0000313" key="3">
    <source>
        <dbReference type="Proteomes" id="UP000192445"/>
    </source>
</evidence>
<feature type="region of interest" description="Disordered" evidence="1">
    <location>
        <begin position="1"/>
        <end position="25"/>
    </location>
</feature>
<feature type="compositionally biased region" description="Low complexity" evidence="1">
    <location>
        <begin position="55"/>
        <end position="64"/>
    </location>
</feature>
<accession>A0A1V0UF04</accession>